<proteinExistence type="inferred from homology"/>
<sequence length="423" mass="47362">MAPWGRVVRSHAWEGRVSWVRSCRNEAERCGDARASELEGYLVDEEGRKIAAYENEWGISKVDLLLELPSRMPRGGWVARVSSQWLKIARLDLMDFRPRLDAVAKLGGAAANSFGARTLKNVDPALAPHSESTRAAMACLSACYYLGKALIAGAVILVEAGGSGVGRNRTSLFGHLFSLIFLHFTPRVSAFGTLCASSSANRAAVSSCLFYDFLRQLTIQLGKVHRKLQKPNKRRIVPQSCVSRQLYTIKMSGPHTAFFYVQGNGNPPQAIKDLYTFTPAVLTGYTRHRVQFADYPGMIREDGGSVLGIYATGLTDANVSKLDFFEGSEYEKKIVKVKVRGGENGGEEVEEEKEATAYIYKRPEFLERREWSFDEFRKDKMHVWTRESYVFEGCDDFAEFEKIEHEDAKGHDEKEDAVKQNGA</sequence>
<dbReference type="SUPFAM" id="SSF110857">
    <property type="entry name" value="Gamma-glutamyl cyclotransferase-like"/>
    <property type="match status" value="1"/>
</dbReference>
<dbReference type="EMBL" id="LFIV01000130">
    <property type="protein sequence ID" value="KZL68075.1"/>
    <property type="molecule type" value="Genomic_DNA"/>
</dbReference>
<organism evidence="5 6">
    <name type="scientific">Colletotrichum tofieldiae</name>
    <dbReference type="NCBI Taxonomy" id="708197"/>
    <lineage>
        <taxon>Eukaryota</taxon>
        <taxon>Fungi</taxon>
        <taxon>Dikarya</taxon>
        <taxon>Ascomycota</taxon>
        <taxon>Pezizomycotina</taxon>
        <taxon>Sordariomycetes</taxon>
        <taxon>Hypocreomycetidae</taxon>
        <taxon>Glomerellales</taxon>
        <taxon>Glomerellaceae</taxon>
        <taxon>Colletotrichum</taxon>
        <taxon>Colletotrichum spaethianum species complex</taxon>
    </lineage>
</organism>
<evidence type="ECO:0000256" key="1">
    <source>
        <dbReference type="ARBA" id="ARBA00008861"/>
    </source>
</evidence>
<dbReference type="InterPro" id="IPR009288">
    <property type="entry name" value="AIG2-like_dom"/>
</dbReference>
<evidence type="ECO:0000256" key="2">
    <source>
        <dbReference type="ARBA" id="ARBA00022679"/>
    </source>
</evidence>
<evidence type="ECO:0000259" key="4">
    <source>
        <dbReference type="Pfam" id="PF06094"/>
    </source>
</evidence>
<dbReference type="GO" id="GO:0016740">
    <property type="term" value="F:transferase activity"/>
    <property type="evidence" value="ECO:0007669"/>
    <property type="project" value="UniProtKB-KW"/>
</dbReference>
<dbReference type="InterPro" id="IPR045038">
    <property type="entry name" value="AIG2-like"/>
</dbReference>
<dbReference type="Pfam" id="PF06094">
    <property type="entry name" value="GGACT"/>
    <property type="match status" value="1"/>
</dbReference>
<gene>
    <name evidence="5" type="ORF">CT0861_09500</name>
</gene>
<keyword evidence="2" id="KW-0808">Transferase</keyword>
<keyword evidence="6" id="KW-1185">Reference proteome</keyword>
<dbReference type="PANTHER" id="PTHR31544:SF2">
    <property type="entry name" value="AIG2-LIKE PROTEIN D"/>
    <property type="match status" value="1"/>
</dbReference>
<dbReference type="InterPro" id="IPR013024">
    <property type="entry name" value="GGCT-like"/>
</dbReference>
<protein>
    <recommendedName>
        <fullName evidence="3">Putative gamma-glutamylcyclotransferase</fullName>
    </recommendedName>
</protein>
<evidence type="ECO:0000313" key="6">
    <source>
        <dbReference type="Proteomes" id="UP000076552"/>
    </source>
</evidence>
<evidence type="ECO:0000313" key="5">
    <source>
        <dbReference type="EMBL" id="KZL68075.1"/>
    </source>
</evidence>
<evidence type="ECO:0000256" key="3">
    <source>
        <dbReference type="ARBA" id="ARBA00030602"/>
    </source>
</evidence>
<dbReference type="AlphaFoldDB" id="A0A166QLF4"/>
<dbReference type="InterPro" id="IPR036568">
    <property type="entry name" value="GGCT-like_sf"/>
</dbReference>
<dbReference type="CDD" id="cd06661">
    <property type="entry name" value="GGCT_like"/>
    <property type="match status" value="1"/>
</dbReference>
<accession>A0A166QLF4</accession>
<comment type="similarity">
    <text evidence="1">Belongs to the gamma-glutamylcyclotransferase family.</text>
</comment>
<reference evidence="5 6" key="1">
    <citation type="submission" date="2015-06" db="EMBL/GenBank/DDBJ databases">
        <title>Survival trade-offs in plant roots during colonization by closely related pathogenic and mutualistic fungi.</title>
        <authorList>
            <person name="Hacquard S."/>
            <person name="Kracher B."/>
            <person name="Hiruma K."/>
            <person name="Weinman A."/>
            <person name="Muench P."/>
            <person name="Garrido Oter R."/>
            <person name="Ver Loren van Themaat E."/>
            <person name="Dallerey J.-F."/>
            <person name="Damm U."/>
            <person name="Henrissat B."/>
            <person name="Lespinet O."/>
            <person name="Thon M."/>
            <person name="Kemen E."/>
            <person name="McHardy A.C."/>
            <person name="Schulze-Lefert P."/>
            <person name="O'Connell R.J."/>
        </authorList>
    </citation>
    <scope>NUCLEOTIDE SEQUENCE [LARGE SCALE GENOMIC DNA]</scope>
    <source>
        <strain evidence="5 6">0861</strain>
    </source>
</reference>
<dbReference type="Gene3D" id="3.10.490.10">
    <property type="entry name" value="Gamma-glutamyl cyclotransferase-like"/>
    <property type="match status" value="1"/>
</dbReference>
<dbReference type="PANTHER" id="PTHR31544">
    <property type="entry name" value="AIG2-LIKE PROTEIN D"/>
    <property type="match status" value="1"/>
</dbReference>
<dbReference type="Proteomes" id="UP000076552">
    <property type="component" value="Unassembled WGS sequence"/>
</dbReference>
<feature type="domain" description="Gamma-glutamylcyclotransferase AIG2-like" evidence="4">
    <location>
        <begin position="274"/>
        <end position="371"/>
    </location>
</feature>
<comment type="caution">
    <text evidence="5">The sequence shown here is derived from an EMBL/GenBank/DDBJ whole genome shotgun (WGS) entry which is preliminary data.</text>
</comment>
<name>A0A166QLF4_9PEZI</name>